<dbReference type="EMBL" id="MHIB01000037">
    <property type="protein sequence ID" value="OGY43440.1"/>
    <property type="molecule type" value="Genomic_DNA"/>
</dbReference>
<evidence type="ECO:0000256" key="1">
    <source>
        <dbReference type="SAM" id="Phobius"/>
    </source>
</evidence>
<name>A0A1G1XV15_9BACT</name>
<gene>
    <name evidence="2" type="ORF">A2729_04700</name>
</gene>
<protein>
    <submittedName>
        <fullName evidence="2">Uncharacterized protein</fullName>
    </submittedName>
</protein>
<organism evidence="2 3">
    <name type="scientific">Candidatus Buchananbacteria bacterium RIFCSPHIGHO2_01_FULL_39_14</name>
    <dbReference type="NCBI Taxonomy" id="1797532"/>
    <lineage>
        <taxon>Bacteria</taxon>
        <taxon>Candidatus Buchananiibacteriota</taxon>
    </lineage>
</organism>
<evidence type="ECO:0000313" key="2">
    <source>
        <dbReference type="EMBL" id="OGY43440.1"/>
    </source>
</evidence>
<dbReference type="STRING" id="1797532.A2729_04700"/>
<keyword evidence="1" id="KW-0812">Transmembrane</keyword>
<accession>A0A1G1XV15</accession>
<proteinExistence type="predicted"/>
<keyword evidence="1" id="KW-1133">Transmembrane helix</keyword>
<feature type="transmembrane region" description="Helical" evidence="1">
    <location>
        <begin position="46"/>
        <end position="64"/>
    </location>
</feature>
<comment type="caution">
    <text evidence="2">The sequence shown here is derived from an EMBL/GenBank/DDBJ whole genome shotgun (WGS) entry which is preliminary data.</text>
</comment>
<sequence length="67" mass="7848">MRLFKIFQSKTKIFPAVAKIIFYYSFFIFLILFLLDYLAPGFVTNYFNPVYLLILAVISGIIIIQTD</sequence>
<feature type="transmembrane region" description="Helical" evidence="1">
    <location>
        <begin position="21"/>
        <end position="40"/>
    </location>
</feature>
<reference evidence="2 3" key="1">
    <citation type="journal article" date="2016" name="Nat. Commun.">
        <title>Thousands of microbial genomes shed light on interconnected biogeochemical processes in an aquifer system.</title>
        <authorList>
            <person name="Anantharaman K."/>
            <person name="Brown C.T."/>
            <person name="Hug L.A."/>
            <person name="Sharon I."/>
            <person name="Castelle C.J."/>
            <person name="Probst A.J."/>
            <person name="Thomas B.C."/>
            <person name="Singh A."/>
            <person name="Wilkins M.J."/>
            <person name="Karaoz U."/>
            <person name="Brodie E.L."/>
            <person name="Williams K.H."/>
            <person name="Hubbard S.S."/>
            <person name="Banfield J.F."/>
        </authorList>
    </citation>
    <scope>NUCLEOTIDE SEQUENCE [LARGE SCALE GENOMIC DNA]</scope>
</reference>
<dbReference type="Proteomes" id="UP000178930">
    <property type="component" value="Unassembled WGS sequence"/>
</dbReference>
<keyword evidence="1" id="KW-0472">Membrane</keyword>
<evidence type="ECO:0000313" key="3">
    <source>
        <dbReference type="Proteomes" id="UP000178930"/>
    </source>
</evidence>
<dbReference type="AlphaFoldDB" id="A0A1G1XV15"/>